<gene>
    <name evidence="1" type="ORF">TBCH5v1_2240</name>
</gene>
<organism evidence="1 2">
    <name type="scientific">Thermococcus barophilus</name>
    <dbReference type="NCBI Taxonomy" id="55802"/>
    <lineage>
        <taxon>Archaea</taxon>
        <taxon>Methanobacteriati</taxon>
        <taxon>Methanobacteriota</taxon>
        <taxon>Thermococci</taxon>
        <taxon>Thermococcales</taxon>
        <taxon>Thermococcaceae</taxon>
        <taxon>Thermococcus</taxon>
    </lineage>
</organism>
<dbReference type="RefSeq" id="WP_056934581.1">
    <property type="nucleotide sequence ID" value="NZ_CP013050.1"/>
</dbReference>
<dbReference type="GeneID" id="26137460"/>
<sequence length="244" mass="28188">MEVLTSGIRELDKAIGGGLLEDSIMLIIYDSYSYGWSLGVKILQNRIVEGDFGVIINSILPFSSLQMEFRGIGFDLETECEKGNAGIIDIFASFNGIKYDRPYIYSTNIDPPTFLPKFMTMYRKMLTEKIKDRRPVGLTVTEDGFAFLLGEDQYIRTLQKNLALKETARITEKRKRPINILFLNRDRVSKRFISWLALYSQYIIEFYSPGEGNEEKMIVRKSPLPDFEPRTYKFKLKKGEVLIL</sequence>
<dbReference type="AlphaFoldDB" id="A0A0S1XED2"/>
<dbReference type="Proteomes" id="UP000066042">
    <property type="component" value="Chromosome"/>
</dbReference>
<dbReference type="Gene3D" id="3.40.50.300">
    <property type="entry name" value="P-loop containing nucleotide triphosphate hydrolases"/>
    <property type="match status" value="1"/>
</dbReference>
<evidence type="ECO:0000313" key="2">
    <source>
        <dbReference type="Proteomes" id="UP000066042"/>
    </source>
</evidence>
<reference evidence="1 2" key="1">
    <citation type="journal article" date="2016" name="Genome Announc.">
        <title>Complete genome sequence of the hyperthermophilic and piezophilic archaeon Thermococcus barophilus Ch5, capable of growth at the expense of hydrogenogenesis from carbon monoxide and formate.</title>
        <authorList>
            <person name="Oger P."/>
            <person name="Sokolova T.G."/>
            <person name="Kozhevnikova D.A."/>
            <person name="Taranov E.A."/>
            <person name="Vannier P."/>
            <person name="Lee H.S."/>
            <person name="Kwon K.K."/>
            <person name="Kang S.G."/>
            <person name="Lee J.H."/>
            <person name="Bonch-Osmolovskaya E.A."/>
            <person name="Lebedinsky A.V."/>
        </authorList>
    </citation>
    <scope>NUCLEOTIDE SEQUENCE [LARGE SCALE GENOMIC DNA]</scope>
    <source>
        <strain evidence="2">Ch5</strain>
    </source>
</reference>
<accession>A0A0S1XED2</accession>
<evidence type="ECO:0000313" key="1">
    <source>
        <dbReference type="EMBL" id="ALM76137.1"/>
    </source>
</evidence>
<protein>
    <recommendedName>
        <fullName evidence="3">KaiC-like domain-containing protein</fullName>
    </recommendedName>
</protein>
<dbReference type="EMBL" id="CP013050">
    <property type="protein sequence ID" value="ALM76137.1"/>
    <property type="molecule type" value="Genomic_DNA"/>
</dbReference>
<proteinExistence type="predicted"/>
<dbReference type="InterPro" id="IPR027417">
    <property type="entry name" value="P-loop_NTPase"/>
</dbReference>
<evidence type="ECO:0008006" key="3">
    <source>
        <dbReference type="Google" id="ProtNLM"/>
    </source>
</evidence>
<name>A0A0S1XED2_THEBA</name>
<dbReference type="PATRIC" id="fig|55802.8.peg.2222"/>